<sequence length="346" mass="39086">MGSSNTLESDMPYSGNSASQILKSSRHKILPPRIFSFFDENESSSHRLWNSMLGTLNYENLNKFNKSPDRSSKFDKENQNWNSYTSDCNINGSDITPVNTSGLTNINYQNGLQKSKNNFGGFHTNGYLSSQVTEISGYSDGSGTVKMSFNKSFDTDNSTSPMESRDSRNSPTRDMYSADIMDHKSVYRKDLPKHNTYLNNHFSISTSHSITSENPLLKHSSSIRSNKSSDNSINSTGCPNDSDTTDMNDMHYSNDSRIIQSKGKHIIATVHNVWNSESCNSANTLSVKKDDKVELIARCDDWIYVKMMNPNSTDVYGWIPEYTLVESELLSRKFYNTSAERHFKSL</sequence>
<dbReference type="SUPFAM" id="SSF50044">
    <property type="entry name" value="SH3-domain"/>
    <property type="match status" value="1"/>
</dbReference>
<reference evidence="2 3" key="1">
    <citation type="journal article" date="2012" name="BMC Genomics">
        <title>Comparative genomic analysis and phylogenetic position of Theileria equi.</title>
        <authorList>
            <person name="Kappmeyer L.S."/>
            <person name="Thiagarajan M."/>
            <person name="Herndon D.R."/>
            <person name="Ramsay J.D."/>
            <person name="Caler E."/>
            <person name="Djikeng A."/>
            <person name="Gillespie J.J."/>
            <person name="Lau A.O."/>
            <person name="Roalson E.H."/>
            <person name="Silva J.C."/>
            <person name="Silva M.G."/>
            <person name="Suarez C.E."/>
            <person name="Ueti M.W."/>
            <person name="Nene V.M."/>
            <person name="Mealey R.H."/>
            <person name="Knowles D.P."/>
            <person name="Brayton K.A."/>
        </authorList>
    </citation>
    <scope>NUCLEOTIDE SEQUENCE [LARGE SCALE GENOMIC DNA]</scope>
    <source>
        <strain evidence="2 3">WA</strain>
    </source>
</reference>
<dbReference type="OrthoDB" id="365253at2759"/>
<dbReference type="AlphaFoldDB" id="L1LGR6"/>
<name>L1LGR6_THEEQ</name>
<dbReference type="RefSeq" id="XP_004833760.1">
    <property type="nucleotide sequence ID" value="XM_004833703.1"/>
</dbReference>
<dbReference type="InterPro" id="IPR036028">
    <property type="entry name" value="SH3-like_dom_sf"/>
</dbReference>
<evidence type="ECO:0008006" key="4">
    <source>
        <dbReference type="Google" id="ProtNLM"/>
    </source>
</evidence>
<dbReference type="GeneID" id="15807756"/>
<dbReference type="eggNOG" id="ENOG502TN3X">
    <property type="taxonomic scope" value="Eukaryota"/>
</dbReference>
<feature type="compositionally biased region" description="Low complexity" evidence="1">
    <location>
        <begin position="220"/>
        <end position="235"/>
    </location>
</feature>
<dbReference type="EMBL" id="ACOU01000002">
    <property type="protein sequence ID" value="EKX74308.1"/>
    <property type="molecule type" value="Genomic_DNA"/>
</dbReference>
<feature type="compositionally biased region" description="Polar residues" evidence="1">
    <location>
        <begin position="149"/>
        <end position="162"/>
    </location>
</feature>
<proteinExistence type="predicted"/>
<accession>L1LGR6</accession>
<organism evidence="2 3">
    <name type="scientific">Theileria equi strain WA</name>
    <dbReference type="NCBI Taxonomy" id="1537102"/>
    <lineage>
        <taxon>Eukaryota</taxon>
        <taxon>Sar</taxon>
        <taxon>Alveolata</taxon>
        <taxon>Apicomplexa</taxon>
        <taxon>Aconoidasida</taxon>
        <taxon>Piroplasmida</taxon>
        <taxon>Theileriidae</taxon>
        <taxon>Theileria</taxon>
    </lineage>
</organism>
<evidence type="ECO:0000313" key="2">
    <source>
        <dbReference type="EMBL" id="EKX74308.1"/>
    </source>
</evidence>
<evidence type="ECO:0000313" key="3">
    <source>
        <dbReference type="Proteomes" id="UP000031512"/>
    </source>
</evidence>
<dbReference type="VEuPathDB" id="PiroplasmaDB:BEWA_043490"/>
<dbReference type="KEGG" id="beq:BEWA_043490"/>
<comment type="caution">
    <text evidence="2">The sequence shown here is derived from an EMBL/GenBank/DDBJ whole genome shotgun (WGS) entry which is preliminary data.</text>
</comment>
<dbReference type="Proteomes" id="UP000031512">
    <property type="component" value="Unassembled WGS sequence"/>
</dbReference>
<evidence type="ECO:0000256" key="1">
    <source>
        <dbReference type="SAM" id="MobiDB-lite"/>
    </source>
</evidence>
<keyword evidence="3" id="KW-1185">Reference proteome</keyword>
<feature type="compositionally biased region" description="Polar residues" evidence="1">
    <location>
        <begin position="236"/>
        <end position="247"/>
    </location>
</feature>
<protein>
    <recommendedName>
        <fullName evidence="4">SH3 domain-containing protein</fullName>
    </recommendedName>
</protein>
<feature type="region of interest" description="Disordered" evidence="1">
    <location>
        <begin position="149"/>
        <end position="176"/>
    </location>
</feature>
<gene>
    <name evidence="2" type="ORF">BEWA_043490</name>
</gene>
<feature type="region of interest" description="Disordered" evidence="1">
    <location>
        <begin position="218"/>
        <end position="247"/>
    </location>
</feature>